<evidence type="ECO:0000313" key="11">
    <source>
        <dbReference type="EMBL" id="OAD77121.1"/>
    </source>
</evidence>
<keyword evidence="5 8" id="KW-0677">Repeat</keyword>
<feature type="compositionally biased region" description="Acidic residues" evidence="9">
    <location>
        <begin position="946"/>
        <end position="957"/>
    </location>
</feature>
<feature type="repeat" description="WD" evidence="7">
    <location>
        <begin position="664"/>
        <end position="705"/>
    </location>
</feature>
<feature type="repeat" description="WD" evidence="7">
    <location>
        <begin position="78"/>
        <end position="120"/>
    </location>
</feature>
<dbReference type="InterPro" id="IPR015505">
    <property type="entry name" value="Coronin"/>
</dbReference>
<dbReference type="Pfam" id="PF08953">
    <property type="entry name" value="DUF1899"/>
    <property type="match status" value="2"/>
</dbReference>
<keyword evidence="6" id="KW-0009">Actin-binding</keyword>
<evidence type="ECO:0000256" key="9">
    <source>
        <dbReference type="SAM" id="MobiDB-lite"/>
    </source>
</evidence>
<evidence type="ECO:0000256" key="4">
    <source>
        <dbReference type="ARBA" id="ARBA00022574"/>
    </source>
</evidence>
<keyword evidence="3" id="KW-0963">Cytoplasm</keyword>
<dbReference type="Gene3D" id="2.130.10.10">
    <property type="entry name" value="YVTN repeat-like/Quinoprotein amine dehydrogenase"/>
    <property type="match status" value="2"/>
</dbReference>
<feature type="domain" description="DUF1899" evidence="10">
    <location>
        <begin position="4"/>
        <end position="68"/>
    </location>
</feature>
<dbReference type="SMART" id="SM01167">
    <property type="entry name" value="DUF1900"/>
    <property type="match status" value="2"/>
</dbReference>
<dbReference type="InterPro" id="IPR015943">
    <property type="entry name" value="WD40/YVTN_repeat-like_dom_sf"/>
</dbReference>
<feature type="region of interest" description="Disordered" evidence="9">
    <location>
        <begin position="885"/>
        <end position="957"/>
    </location>
</feature>
<evidence type="ECO:0000313" key="12">
    <source>
        <dbReference type="Proteomes" id="UP000077315"/>
    </source>
</evidence>
<dbReference type="PROSITE" id="PS50082">
    <property type="entry name" value="WD_REPEATS_2"/>
    <property type="match status" value="2"/>
</dbReference>
<dbReference type="PROSITE" id="PS50294">
    <property type="entry name" value="WD_REPEATS_REGION"/>
    <property type="match status" value="1"/>
</dbReference>
<evidence type="ECO:0000256" key="2">
    <source>
        <dbReference type="ARBA" id="ARBA00009482"/>
    </source>
</evidence>
<sequence>MSKRFQHLNKYRNAVGKVANKEAWYADLTLGSSPSDHCNLIQASRNWIAVKWTGNGGSMGLLPIDQPGKGCSSKAHVFHAHGAAVSDWSFSDFDDNLLATGAEDGLVKVWKISQEDETPVCLTSLTTPSRRVDLVRFHPTADQIVTTLGNDGKKVCIWDIEKSSCAFEVGTTTTDPFHSFSWKGDGSLFGTSSKGAVDVWDPRAQDKAVMSGSGHEGIKGSRVVWLGDSNAIFTVGMNKLRNRQYALWDVRSMSSPLKMTMFDSSTGIVIPLYDEDTETMYMMSRGDTTIRSLQLSDVQTTPTIAENMACGTNTSIYGAALLPKQSLNVMHAEVARVLAVTENAVLPISFEIPRKQYLDFHAELFPDTKGNVPGLSGSQWISGKNAQVAKVSLDPSNQAVNKTAESIKPSSPRETTPQQVLRNIDEPSVSKPSSQSPTKQNSSNTVDKIDKSVNNNNNNKKNSTDSTSDVAIPKASTSQQEEPVKPKAVPKYGSNHASAYKYISGKAYHPSTHFEDLRGLSVDKSGEVDLIKTNGKLIAVPIAGPGGRVGIISVNKPGRLPTHVPCVLCGSEVTNFQFNPFNDHVLATVSEDNKIRVWTIPEGGLEEDLGEPTAVIGTNAMDKIALLEYHPNAENILMTVSSDISKPTIRIWDLVEQKEKIVLTGMHPDIIFAAAWSPDGSRIATVARDKKIRVLDARTGKVLAEGPAHDNARPSRLVWLGASRIASVGFGRGSMREVLLFNTDDLTRPVKKNNIDVSPSVMGVHYDPDCRVLYVAGKGDRTIHTFELEDDDTLKALAKIESGTLQQGFAFFPKSSCNVRETEIGKFYRLTPNSIELVGVRIPRARPEFFQDDIFVETLDFGHPAQDSASWFSGENKGLKRISLKPDDMTPLSLAPPPPQQAKAKEKFEMGKKAVTEDQRRQELMDRMFSSAKEVVATEEKPVDPNDQEVADDEWDD</sequence>
<name>A0A167P2G6_PHYB8</name>
<proteinExistence type="inferred from homology"/>
<evidence type="ECO:0000256" key="8">
    <source>
        <dbReference type="RuleBase" id="RU280818"/>
    </source>
</evidence>
<evidence type="ECO:0000256" key="6">
    <source>
        <dbReference type="ARBA" id="ARBA00023203"/>
    </source>
</evidence>
<accession>A0A167P2G6</accession>
<dbReference type="InterPro" id="IPR001680">
    <property type="entry name" value="WD40_rpt"/>
</dbReference>
<keyword evidence="4 7" id="KW-0853">WD repeat</keyword>
<dbReference type="VEuPathDB" id="FungiDB:PHYBLDRAFT_180336"/>
<dbReference type="FunFam" id="2.130.10.10:FF:000774">
    <property type="entry name" value="Coronin"/>
    <property type="match status" value="1"/>
</dbReference>
<keyword evidence="12" id="KW-1185">Reference proteome</keyword>
<feature type="domain" description="DUF1899" evidence="10">
    <location>
        <begin position="493"/>
        <end position="558"/>
    </location>
</feature>
<dbReference type="SUPFAM" id="SSF101908">
    <property type="entry name" value="Putative isomerase YbhE"/>
    <property type="match status" value="1"/>
</dbReference>
<gene>
    <name evidence="11" type="ORF">PHYBLDRAFT_180336</name>
</gene>
<comment type="similarity">
    <text evidence="2 8">Belongs to the WD repeat coronin family.</text>
</comment>
<evidence type="ECO:0000256" key="1">
    <source>
        <dbReference type="ARBA" id="ARBA00004496"/>
    </source>
</evidence>
<dbReference type="Pfam" id="PF00400">
    <property type="entry name" value="WD40"/>
    <property type="match status" value="3"/>
</dbReference>
<dbReference type="AlphaFoldDB" id="A0A167P2G6"/>
<dbReference type="OrthoDB" id="347435at2759"/>
<dbReference type="FunFam" id="2.130.10.10:FF:000076">
    <property type="entry name" value="Coronin"/>
    <property type="match status" value="1"/>
</dbReference>
<feature type="region of interest" description="Disordered" evidence="9">
    <location>
        <begin position="394"/>
        <end position="492"/>
    </location>
</feature>
<dbReference type="PANTHER" id="PTHR10856:SF20">
    <property type="entry name" value="CORONIN-7"/>
    <property type="match status" value="1"/>
</dbReference>
<protein>
    <recommendedName>
        <fullName evidence="8">Coronin</fullName>
    </recommendedName>
</protein>
<dbReference type="GO" id="GO:0030036">
    <property type="term" value="P:actin cytoskeleton organization"/>
    <property type="evidence" value="ECO:0007669"/>
    <property type="project" value="UniProtKB-ARBA"/>
</dbReference>
<reference evidence="12" key="1">
    <citation type="submission" date="2015-06" db="EMBL/GenBank/DDBJ databases">
        <title>Expansion of signal transduction pathways in fungi by whole-genome duplication.</title>
        <authorList>
            <consortium name="DOE Joint Genome Institute"/>
            <person name="Corrochano L.M."/>
            <person name="Kuo A."/>
            <person name="Marcet-Houben M."/>
            <person name="Polaino S."/>
            <person name="Salamov A."/>
            <person name="Villalobos J.M."/>
            <person name="Alvarez M.I."/>
            <person name="Avalos J."/>
            <person name="Benito E.P."/>
            <person name="Benoit I."/>
            <person name="Burger G."/>
            <person name="Camino L.P."/>
            <person name="Canovas D."/>
            <person name="Cerda-Olmedo E."/>
            <person name="Cheng J.-F."/>
            <person name="Dominguez A."/>
            <person name="Elias M."/>
            <person name="Eslava A.P."/>
            <person name="Glaser F."/>
            <person name="Grimwood J."/>
            <person name="Gutierrez G."/>
            <person name="Heitman J."/>
            <person name="Henrissat B."/>
            <person name="Iturriaga E.A."/>
            <person name="Lang B.F."/>
            <person name="Lavin J.L."/>
            <person name="Lee S."/>
            <person name="Li W."/>
            <person name="Lindquist E."/>
            <person name="Lopez-Garcia S."/>
            <person name="Luque E.M."/>
            <person name="Marcos A.T."/>
            <person name="Martin J."/>
            <person name="McCluskey K."/>
            <person name="Medina H.R."/>
            <person name="Miralles-Duran A."/>
            <person name="Miyazaki A."/>
            <person name="Munoz-Torres E."/>
            <person name="Oguiza J.A."/>
            <person name="Ohm R."/>
            <person name="Olmedo M."/>
            <person name="Orejas M."/>
            <person name="Ortiz-Castellanos L."/>
            <person name="Pisabarro A.G."/>
            <person name="Rodriguez-Romero J."/>
            <person name="Ruiz-Herrera J."/>
            <person name="Ruiz-Vazquez R."/>
            <person name="Sanz C."/>
            <person name="Schackwitz W."/>
            <person name="Schmutz J."/>
            <person name="Shahriari M."/>
            <person name="Shelest E."/>
            <person name="Silva-Franco F."/>
            <person name="Soanes D."/>
            <person name="Syed K."/>
            <person name="Tagua V.G."/>
            <person name="Talbot N.J."/>
            <person name="Thon M."/>
            <person name="De vries R.P."/>
            <person name="Wiebenga A."/>
            <person name="Yadav J.S."/>
            <person name="Braun E.L."/>
            <person name="Baker S."/>
            <person name="Garre V."/>
            <person name="Horwitz B."/>
            <person name="Torres-Martinez S."/>
            <person name="Idnurm A."/>
            <person name="Herrera-Estrella A."/>
            <person name="Gabaldon T."/>
            <person name="Grigoriev I.V."/>
        </authorList>
    </citation>
    <scope>NUCLEOTIDE SEQUENCE [LARGE SCALE GENOMIC DNA]</scope>
    <source>
        <strain evidence="12">NRRL 1555(-)</strain>
    </source>
</reference>
<dbReference type="SMART" id="SM00320">
    <property type="entry name" value="WD40"/>
    <property type="match status" value="7"/>
</dbReference>
<feature type="compositionally biased region" description="Polar residues" evidence="9">
    <location>
        <begin position="394"/>
        <end position="421"/>
    </location>
</feature>
<evidence type="ECO:0000256" key="3">
    <source>
        <dbReference type="ARBA" id="ARBA00022490"/>
    </source>
</evidence>
<evidence type="ECO:0000256" key="7">
    <source>
        <dbReference type="PROSITE-ProRule" id="PRU00221"/>
    </source>
</evidence>
<dbReference type="Pfam" id="PF16300">
    <property type="entry name" value="WD40_4"/>
    <property type="match status" value="2"/>
</dbReference>
<feature type="compositionally biased region" description="Polar residues" evidence="9">
    <location>
        <begin position="430"/>
        <end position="445"/>
    </location>
</feature>
<dbReference type="Proteomes" id="UP000077315">
    <property type="component" value="Unassembled WGS sequence"/>
</dbReference>
<feature type="compositionally biased region" description="Basic and acidic residues" evidence="9">
    <location>
        <begin position="903"/>
        <end position="926"/>
    </location>
</feature>
<dbReference type="InterPro" id="IPR036322">
    <property type="entry name" value="WD40_repeat_dom_sf"/>
</dbReference>
<comment type="subcellular location">
    <subcellularLocation>
        <location evidence="1">Cytoplasm</location>
    </subcellularLocation>
</comment>
<dbReference type="GeneID" id="28999204"/>
<organism evidence="11 12">
    <name type="scientific">Phycomyces blakesleeanus (strain ATCC 8743b / DSM 1359 / FGSC 10004 / NBRC 33097 / NRRL 1555)</name>
    <dbReference type="NCBI Taxonomy" id="763407"/>
    <lineage>
        <taxon>Eukaryota</taxon>
        <taxon>Fungi</taxon>
        <taxon>Fungi incertae sedis</taxon>
        <taxon>Mucoromycota</taxon>
        <taxon>Mucoromycotina</taxon>
        <taxon>Mucoromycetes</taxon>
        <taxon>Mucorales</taxon>
        <taxon>Phycomycetaceae</taxon>
        <taxon>Phycomyces</taxon>
    </lineage>
</organism>
<dbReference type="PANTHER" id="PTHR10856">
    <property type="entry name" value="CORONIN"/>
    <property type="match status" value="1"/>
</dbReference>
<dbReference type="GO" id="GO:0003779">
    <property type="term" value="F:actin binding"/>
    <property type="evidence" value="ECO:0007669"/>
    <property type="project" value="UniProtKB-KW"/>
</dbReference>
<dbReference type="STRING" id="763407.A0A167P2G6"/>
<dbReference type="EMBL" id="KV440975">
    <property type="protein sequence ID" value="OAD77121.1"/>
    <property type="molecule type" value="Genomic_DNA"/>
</dbReference>
<dbReference type="SMART" id="SM01166">
    <property type="entry name" value="DUF1899"/>
    <property type="match status" value="2"/>
</dbReference>
<dbReference type="RefSeq" id="XP_018295161.1">
    <property type="nucleotide sequence ID" value="XM_018438298.1"/>
</dbReference>
<dbReference type="SUPFAM" id="SSF50978">
    <property type="entry name" value="WD40 repeat-like"/>
    <property type="match status" value="1"/>
</dbReference>
<evidence type="ECO:0000259" key="10">
    <source>
        <dbReference type="SMART" id="SM01166"/>
    </source>
</evidence>
<dbReference type="InterPro" id="IPR015048">
    <property type="entry name" value="DUF1899"/>
</dbReference>
<dbReference type="GO" id="GO:0005737">
    <property type="term" value="C:cytoplasm"/>
    <property type="evidence" value="ECO:0007669"/>
    <property type="project" value="UniProtKB-SubCell"/>
</dbReference>
<feature type="compositionally biased region" description="Low complexity" evidence="9">
    <location>
        <begin position="452"/>
        <end position="469"/>
    </location>
</feature>
<evidence type="ECO:0000256" key="5">
    <source>
        <dbReference type="ARBA" id="ARBA00022737"/>
    </source>
</evidence>
<dbReference type="InParanoid" id="A0A167P2G6"/>